<accession>A0AAV4BA30</accession>
<evidence type="ECO:0000313" key="2">
    <source>
        <dbReference type="Proteomes" id="UP000735302"/>
    </source>
</evidence>
<sequence length="116" mass="14025">MYRLYEEAYKEHERTSLDKHRRIYEEEFNLAVHKHTKDQCEICISQRNNPNEYEEKESFEVHESNKSKAREIKKQEKVAAKTPFKTSCAFDIEQILLCPQGRSSSFYYKKHLDIYI</sequence>
<organism evidence="1 2">
    <name type="scientific">Plakobranchus ocellatus</name>
    <dbReference type="NCBI Taxonomy" id="259542"/>
    <lineage>
        <taxon>Eukaryota</taxon>
        <taxon>Metazoa</taxon>
        <taxon>Spiralia</taxon>
        <taxon>Lophotrochozoa</taxon>
        <taxon>Mollusca</taxon>
        <taxon>Gastropoda</taxon>
        <taxon>Heterobranchia</taxon>
        <taxon>Euthyneura</taxon>
        <taxon>Panpulmonata</taxon>
        <taxon>Sacoglossa</taxon>
        <taxon>Placobranchoidea</taxon>
        <taxon>Plakobranchidae</taxon>
        <taxon>Plakobranchus</taxon>
    </lineage>
</organism>
<name>A0AAV4BA30_9GAST</name>
<dbReference type="AlphaFoldDB" id="A0AAV4BA30"/>
<reference evidence="1 2" key="1">
    <citation type="journal article" date="2021" name="Elife">
        <title>Chloroplast acquisition without the gene transfer in kleptoplastic sea slugs, Plakobranchus ocellatus.</title>
        <authorList>
            <person name="Maeda T."/>
            <person name="Takahashi S."/>
            <person name="Yoshida T."/>
            <person name="Shimamura S."/>
            <person name="Takaki Y."/>
            <person name="Nagai Y."/>
            <person name="Toyoda A."/>
            <person name="Suzuki Y."/>
            <person name="Arimoto A."/>
            <person name="Ishii H."/>
            <person name="Satoh N."/>
            <person name="Nishiyama T."/>
            <person name="Hasebe M."/>
            <person name="Maruyama T."/>
            <person name="Minagawa J."/>
            <person name="Obokata J."/>
            <person name="Shigenobu S."/>
        </authorList>
    </citation>
    <scope>NUCLEOTIDE SEQUENCE [LARGE SCALE GENOMIC DNA]</scope>
</reference>
<protein>
    <submittedName>
        <fullName evidence="1">tRNA uridine 5-carboxymethylaminomethyl modification enzyme mnmg</fullName>
    </submittedName>
</protein>
<evidence type="ECO:0000313" key="1">
    <source>
        <dbReference type="EMBL" id="GFO15992.1"/>
    </source>
</evidence>
<dbReference type="EMBL" id="BLXT01004638">
    <property type="protein sequence ID" value="GFO15992.1"/>
    <property type="molecule type" value="Genomic_DNA"/>
</dbReference>
<gene>
    <name evidence="1" type="ORF">PoB_004249700</name>
</gene>
<comment type="caution">
    <text evidence="1">The sequence shown here is derived from an EMBL/GenBank/DDBJ whole genome shotgun (WGS) entry which is preliminary data.</text>
</comment>
<proteinExistence type="predicted"/>
<keyword evidence="2" id="KW-1185">Reference proteome</keyword>
<dbReference type="Proteomes" id="UP000735302">
    <property type="component" value="Unassembled WGS sequence"/>
</dbReference>